<dbReference type="PANTHER" id="PTHR44520">
    <property type="entry name" value="RESPONSE REGULATOR RCP1-RELATED"/>
    <property type="match status" value="1"/>
</dbReference>
<dbReference type="OrthoDB" id="7631574at2"/>
<keyword evidence="4" id="KW-1185">Reference proteome</keyword>
<feature type="domain" description="Response regulatory" evidence="2">
    <location>
        <begin position="2"/>
        <end position="122"/>
    </location>
</feature>
<evidence type="ECO:0000313" key="4">
    <source>
        <dbReference type="Proteomes" id="UP000190961"/>
    </source>
</evidence>
<name>A0A1T5M1S0_9BACT</name>
<evidence type="ECO:0000313" key="3">
    <source>
        <dbReference type="EMBL" id="SKC81738.1"/>
    </source>
</evidence>
<dbReference type="EMBL" id="FUZU01000003">
    <property type="protein sequence ID" value="SKC81738.1"/>
    <property type="molecule type" value="Genomic_DNA"/>
</dbReference>
<protein>
    <submittedName>
        <fullName evidence="3">Response regulator receiver domain-containing protein</fullName>
    </submittedName>
</protein>
<dbReference type="SMART" id="SM00448">
    <property type="entry name" value="REC"/>
    <property type="match status" value="1"/>
</dbReference>
<reference evidence="3 4" key="1">
    <citation type="submission" date="2017-02" db="EMBL/GenBank/DDBJ databases">
        <authorList>
            <person name="Peterson S.W."/>
        </authorList>
    </citation>
    <scope>NUCLEOTIDE SEQUENCE [LARGE SCALE GENOMIC DNA]</scope>
    <source>
        <strain evidence="3 4">DSM 25262</strain>
    </source>
</reference>
<dbReference type="InterPro" id="IPR052893">
    <property type="entry name" value="TCS_response_regulator"/>
</dbReference>
<keyword evidence="1" id="KW-0597">Phosphoprotein</keyword>
<feature type="modified residue" description="4-aspartylphosphate" evidence="1">
    <location>
        <position position="55"/>
    </location>
</feature>
<dbReference type="RefSeq" id="WP_079688576.1">
    <property type="nucleotide sequence ID" value="NZ_FUZU01000003.1"/>
</dbReference>
<dbReference type="PANTHER" id="PTHR44520:SF2">
    <property type="entry name" value="RESPONSE REGULATOR RCP1"/>
    <property type="match status" value="1"/>
</dbReference>
<accession>A0A1T5M1S0</accession>
<dbReference type="GO" id="GO:0000160">
    <property type="term" value="P:phosphorelay signal transduction system"/>
    <property type="evidence" value="ECO:0007669"/>
    <property type="project" value="InterPro"/>
</dbReference>
<gene>
    <name evidence="3" type="ORF">SAMN05660236_4009</name>
</gene>
<dbReference type="SUPFAM" id="SSF52172">
    <property type="entry name" value="CheY-like"/>
    <property type="match status" value="1"/>
</dbReference>
<dbReference type="STRING" id="688867.SAMN05660236_4009"/>
<sequence>MVILYAEDDIDDFDLFCEVVHSFDPHIECVNAMNGVSALEFLEECEQLPDYVVVDINMPAMDGKACLKNIKKDPRFASIPVIIYSTSHDQKDIDLCKELGAIDYLKKPNTMEEAIHDLSKYFKQTV</sequence>
<dbReference type="InterPro" id="IPR001789">
    <property type="entry name" value="Sig_transdc_resp-reg_receiver"/>
</dbReference>
<evidence type="ECO:0000259" key="2">
    <source>
        <dbReference type="PROSITE" id="PS50110"/>
    </source>
</evidence>
<organism evidence="3 4">
    <name type="scientific">Ohtaekwangia koreensis</name>
    <dbReference type="NCBI Taxonomy" id="688867"/>
    <lineage>
        <taxon>Bacteria</taxon>
        <taxon>Pseudomonadati</taxon>
        <taxon>Bacteroidota</taxon>
        <taxon>Cytophagia</taxon>
        <taxon>Cytophagales</taxon>
        <taxon>Fulvivirgaceae</taxon>
        <taxon>Ohtaekwangia</taxon>
    </lineage>
</organism>
<dbReference type="Gene3D" id="3.40.50.2300">
    <property type="match status" value="1"/>
</dbReference>
<dbReference type="AlphaFoldDB" id="A0A1T5M1S0"/>
<dbReference type="Pfam" id="PF00072">
    <property type="entry name" value="Response_reg"/>
    <property type="match status" value="1"/>
</dbReference>
<dbReference type="Proteomes" id="UP000190961">
    <property type="component" value="Unassembled WGS sequence"/>
</dbReference>
<dbReference type="PROSITE" id="PS50110">
    <property type="entry name" value="RESPONSE_REGULATORY"/>
    <property type="match status" value="1"/>
</dbReference>
<dbReference type="InterPro" id="IPR011006">
    <property type="entry name" value="CheY-like_superfamily"/>
</dbReference>
<evidence type="ECO:0000256" key="1">
    <source>
        <dbReference type="PROSITE-ProRule" id="PRU00169"/>
    </source>
</evidence>
<proteinExistence type="predicted"/>